<protein>
    <recommendedName>
        <fullName evidence="3">Integrase, catalytic region, zinc finger, CCHC-type, peptidase aspartic, catalytic</fullName>
    </recommendedName>
</protein>
<gene>
    <name evidence="2" type="ORF">Tci_016028</name>
</gene>
<sequence length="590" mass="67373">MSASNQQTLAISGAIERHQMLEKRELYSMEKNTNEQILKPLSKMTEGNKKQYIADVKVMNYLLQAIPNDINNSVNMCKNAKDMLEQMKRLMYGSDVISHVRHSGLMDEFDKFTAKEGESLESVYERFITLVNIMIRNNVRLIPVLINTNFLNCLQPEWSKYVTMFRHNQTGDVVSYDHLYDSLLQSEPHVQALKAKKAAKNHDPLALLAYLNAFLSQSHSNSSYLPQPYCLIHPLSVVNYEDENEGRQNRVQAFNAGNKNDETMNDEVVINLKDKENDFMLDNSYGDETLEELTAAVIMMARIRLADDNAESKPSYDAKVVSEKAIAAQPKMYHGEVIHSTNLIIDSPETEETLKNAKESRLKMRNKMVQLDYGKLNALYEKFVPQQESSVEQTYFSILSTSNDYYETKEVTPGLQILKIPKESKLLKMFEKIGLEINDLQKRIDVTLLEDRQRRWMSDIQNSLREFYKTNVILISKSLSKNLKDLQQELIDEGKKILFTTSVPVKSKNLRATSVVTKSRLNVAKTPTVTNKTPKSKTAQSQSSVTKRRNNVRSKSNTLVTTQKWVAKMFTLPSALVSCDADDSACHLDC</sequence>
<reference evidence="2" key="1">
    <citation type="journal article" date="2019" name="Sci. Rep.">
        <title>Draft genome of Tanacetum cinerariifolium, the natural source of mosquito coil.</title>
        <authorList>
            <person name="Yamashiro T."/>
            <person name="Shiraishi A."/>
            <person name="Satake H."/>
            <person name="Nakayama K."/>
        </authorList>
    </citation>
    <scope>NUCLEOTIDE SEQUENCE</scope>
</reference>
<evidence type="ECO:0000313" key="2">
    <source>
        <dbReference type="EMBL" id="GEU44050.1"/>
    </source>
</evidence>
<evidence type="ECO:0000256" key="1">
    <source>
        <dbReference type="SAM" id="MobiDB-lite"/>
    </source>
</evidence>
<organism evidence="2">
    <name type="scientific">Tanacetum cinerariifolium</name>
    <name type="common">Dalmatian daisy</name>
    <name type="synonym">Chrysanthemum cinerariifolium</name>
    <dbReference type="NCBI Taxonomy" id="118510"/>
    <lineage>
        <taxon>Eukaryota</taxon>
        <taxon>Viridiplantae</taxon>
        <taxon>Streptophyta</taxon>
        <taxon>Embryophyta</taxon>
        <taxon>Tracheophyta</taxon>
        <taxon>Spermatophyta</taxon>
        <taxon>Magnoliopsida</taxon>
        <taxon>eudicotyledons</taxon>
        <taxon>Gunneridae</taxon>
        <taxon>Pentapetalae</taxon>
        <taxon>asterids</taxon>
        <taxon>campanulids</taxon>
        <taxon>Asterales</taxon>
        <taxon>Asteraceae</taxon>
        <taxon>Asteroideae</taxon>
        <taxon>Anthemideae</taxon>
        <taxon>Anthemidinae</taxon>
        <taxon>Tanacetum</taxon>
    </lineage>
</organism>
<dbReference type="AlphaFoldDB" id="A0A6L2K5E6"/>
<evidence type="ECO:0008006" key="3">
    <source>
        <dbReference type="Google" id="ProtNLM"/>
    </source>
</evidence>
<feature type="region of interest" description="Disordered" evidence="1">
    <location>
        <begin position="528"/>
        <end position="557"/>
    </location>
</feature>
<accession>A0A6L2K5E6</accession>
<proteinExistence type="predicted"/>
<feature type="compositionally biased region" description="Polar residues" evidence="1">
    <location>
        <begin position="528"/>
        <end position="545"/>
    </location>
</feature>
<name>A0A6L2K5E6_TANCI</name>
<dbReference type="EMBL" id="BKCJ010001792">
    <property type="protein sequence ID" value="GEU44050.1"/>
    <property type="molecule type" value="Genomic_DNA"/>
</dbReference>
<comment type="caution">
    <text evidence="2">The sequence shown here is derived from an EMBL/GenBank/DDBJ whole genome shotgun (WGS) entry which is preliminary data.</text>
</comment>